<reference evidence="3" key="1">
    <citation type="submission" date="2017-04" db="EMBL/GenBank/DDBJ databases">
        <authorList>
            <person name="Varghese N."/>
            <person name="Submissions S."/>
        </authorList>
    </citation>
    <scope>NUCLEOTIDE SEQUENCE [LARGE SCALE GENOMIC DNA]</scope>
    <source>
        <strain evidence="3">B5P</strain>
    </source>
</reference>
<proteinExistence type="predicted"/>
<organism evidence="2 3">
    <name type="scientific">Mesorhizobium australicum</name>
    <dbReference type="NCBI Taxonomy" id="536018"/>
    <lineage>
        <taxon>Bacteria</taxon>
        <taxon>Pseudomonadati</taxon>
        <taxon>Pseudomonadota</taxon>
        <taxon>Alphaproteobacteria</taxon>
        <taxon>Hyphomicrobiales</taxon>
        <taxon>Phyllobacteriaceae</taxon>
        <taxon>Mesorhizobium</taxon>
    </lineage>
</organism>
<dbReference type="EMBL" id="FXBL01000004">
    <property type="protein sequence ID" value="SMH42411.1"/>
    <property type="molecule type" value="Genomic_DNA"/>
</dbReference>
<dbReference type="Proteomes" id="UP000193083">
    <property type="component" value="Unassembled WGS sequence"/>
</dbReference>
<evidence type="ECO:0000313" key="3">
    <source>
        <dbReference type="Proteomes" id="UP000193083"/>
    </source>
</evidence>
<feature type="domain" description="Phage head morphogenesis" evidence="1">
    <location>
        <begin position="50"/>
        <end position="171"/>
    </location>
</feature>
<dbReference type="AlphaFoldDB" id="A0A1X7NXD2"/>
<accession>A0A1X7NXD2</accession>
<evidence type="ECO:0000313" key="2">
    <source>
        <dbReference type="EMBL" id="SMH42411.1"/>
    </source>
</evidence>
<dbReference type="InterPro" id="IPR006528">
    <property type="entry name" value="Phage_head_morphogenesis_dom"/>
</dbReference>
<name>A0A1X7NXD2_9HYPH</name>
<gene>
    <name evidence="2" type="ORF">SAMN02982922_2739</name>
</gene>
<evidence type="ECO:0000259" key="1">
    <source>
        <dbReference type="Pfam" id="PF04233"/>
    </source>
</evidence>
<protein>
    <submittedName>
        <fullName evidence="2">Phage Mu protein F like protein</fullName>
    </submittedName>
</protein>
<sequence length="228" mass="25961">MTTEVRFEEAIAFLRRRLELPADRWLEVVRQIDAAASDRSAGMTDSLVTDILAEVLKAIEDGSTFDGFLDGWIEATRRHGWTAGDDFESAYRARLAFRLMTSQAYAAGRWQQIQRLKRVRPYLRYVHVDPELTQPGSRHEHAAWHGIILPVDHEWWLTHYPPNGWNCRCYVQSLSERDLGRYGWRVSEEAPPDITVIQFVRGVPVETPAGIDPGFAFNVGVAGLRLAA</sequence>
<dbReference type="OrthoDB" id="9813502at2"/>
<dbReference type="RefSeq" id="WP_085464648.1">
    <property type="nucleotide sequence ID" value="NZ_FXBL01000004.1"/>
</dbReference>
<keyword evidence="3" id="KW-1185">Reference proteome</keyword>
<dbReference type="Pfam" id="PF04233">
    <property type="entry name" value="Phage_Mu_F"/>
    <property type="match status" value="1"/>
</dbReference>